<keyword evidence="4 7" id="KW-0808">Transferase</keyword>
<evidence type="ECO:0000313" key="8">
    <source>
        <dbReference type="EMBL" id="PPE05802.1"/>
    </source>
</evidence>
<comment type="caution">
    <text evidence="8">The sequence shown here is derived from an EMBL/GenBank/DDBJ whole genome shotgun (WGS) entry which is preliminary data.</text>
</comment>
<name>A0A2S5RF11_9MOLU</name>
<feature type="binding site" evidence="7">
    <location>
        <position position="44"/>
    </location>
    <ligand>
        <name>S-adenosyl-L-methionine</name>
        <dbReference type="ChEBI" id="CHEBI:59789"/>
    </ligand>
</feature>
<dbReference type="GO" id="GO:0043527">
    <property type="term" value="C:tRNA methyltransferase complex"/>
    <property type="evidence" value="ECO:0007669"/>
    <property type="project" value="TreeGrafter"/>
</dbReference>
<keyword evidence="9" id="KW-1185">Reference proteome</keyword>
<feature type="binding site" evidence="7">
    <location>
        <position position="158"/>
    </location>
    <ligand>
        <name>substrate</name>
    </ligand>
</feature>
<dbReference type="GO" id="GO:0008176">
    <property type="term" value="F:tRNA (guanine(46)-N7)-methyltransferase activity"/>
    <property type="evidence" value="ECO:0007669"/>
    <property type="project" value="UniProtKB-UniRule"/>
</dbReference>
<evidence type="ECO:0000256" key="4">
    <source>
        <dbReference type="ARBA" id="ARBA00022679"/>
    </source>
</evidence>
<evidence type="ECO:0000256" key="7">
    <source>
        <dbReference type="HAMAP-Rule" id="MF_01057"/>
    </source>
</evidence>
<evidence type="ECO:0000256" key="1">
    <source>
        <dbReference type="ARBA" id="ARBA00000142"/>
    </source>
</evidence>
<dbReference type="STRING" id="1399797.GCA_000518285_01252"/>
<proteinExistence type="inferred from homology"/>
<dbReference type="PANTHER" id="PTHR23417:SF14">
    <property type="entry name" value="PENTACOTRIPEPTIDE-REPEAT REGION OF PRORP DOMAIN-CONTAINING PROTEIN"/>
    <property type="match status" value="1"/>
</dbReference>
<dbReference type="HAMAP" id="MF_01057">
    <property type="entry name" value="tRNA_methyltr_TrmB"/>
    <property type="match status" value="1"/>
</dbReference>
<dbReference type="Pfam" id="PF02390">
    <property type="entry name" value="Methyltransf_4"/>
    <property type="match status" value="1"/>
</dbReference>
<feature type="binding site" evidence="7">
    <location>
        <position position="122"/>
    </location>
    <ligand>
        <name>S-adenosyl-L-methionine</name>
        <dbReference type="ChEBI" id="CHEBI:59789"/>
    </ligand>
</feature>
<comment type="catalytic activity">
    <reaction evidence="1 7">
        <text>guanosine(46) in tRNA + S-adenosyl-L-methionine = N(7)-methylguanosine(46) in tRNA + S-adenosyl-L-homocysteine</text>
        <dbReference type="Rhea" id="RHEA:42708"/>
        <dbReference type="Rhea" id="RHEA-COMP:10188"/>
        <dbReference type="Rhea" id="RHEA-COMP:10189"/>
        <dbReference type="ChEBI" id="CHEBI:57856"/>
        <dbReference type="ChEBI" id="CHEBI:59789"/>
        <dbReference type="ChEBI" id="CHEBI:74269"/>
        <dbReference type="ChEBI" id="CHEBI:74480"/>
        <dbReference type="EC" id="2.1.1.33"/>
    </reaction>
</comment>
<comment type="pathway">
    <text evidence="7">tRNA modification; N(7)-methylguanine-tRNA biosynthesis.</text>
</comment>
<dbReference type="AlphaFoldDB" id="A0A2S5RF11"/>
<feature type="binding site" evidence="7">
    <location>
        <begin position="198"/>
        <end position="201"/>
    </location>
    <ligand>
        <name>substrate</name>
    </ligand>
</feature>
<gene>
    <name evidence="7 8" type="primary">trmB</name>
    <name evidence="8" type="ORF">ELUCI_v1c00900</name>
</gene>
<comment type="caution">
    <text evidence="7">Lacks conserved residue(s) required for the propagation of feature annotation.</text>
</comment>
<sequence>MRLRNKQWTHDFLKKHAQYLIDWNENKKINAQNFFGNNNPIYLEIGAGKGQFIIANAIQNPHINYIAMEKETTVVGVALKRAIQTLGEEKMTNLKFLNKFAENLLLMFEQNSVDHLFLNFSDPWPKAKHFKKRLTYTGFLDIYAQILKPNGILQFKTDNDGLFAFSLEQITQRPNWKLIVQTDDLYDDEQLLVNNIPTEYETKFHQMNKNINMLSIQNLKK</sequence>
<evidence type="ECO:0000256" key="5">
    <source>
        <dbReference type="ARBA" id="ARBA00022691"/>
    </source>
</evidence>
<dbReference type="EMBL" id="PHNE01000001">
    <property type="protein sequence ID" value="PPE05802.1"/>
    <property type="molecule type" value="Genomic_DNA"/>
</dbReference>
<dbReference type="InterPro" id="IPR029063">
    <property type="entry name" value="SAM-dependent_MTases_sf"/>
</dbReference>
<dbReference type="UniPathway" id="UPA00989"/>
<keyword evidence="3 7" id="KW-0489">Methyltransferase</keyword>
<evidence type="ECO:0000313" key="9">
    <source>
        <dbReference type="Proteomes" id="UP000237865"/>
    </source>
</evidence>
<reference evidence="8 9" key="1">
    <citation type="submission" date="2017-11" db="EMBL/GenBank/DDBJ databases">
        <title>Genome sequence of Entomoplasma lucivorax PIPN-2 (ATCC 49196).</title>
        <authorList>
            <person name="Lo W.-S."/>
            <person name="Gasparich G.E."/>
            <person name="Kuo C.-H."/>
        </authorList>
    </citation>
    <scope>NUCLEOTIDE SEQUENCE [LARGE SCALE GENOMIC DNA]</scope>
    <source>
        <strain evidence="8 9">PIPN-2</strain>
    </source>
</reference>
<dbReference type="NCBIfam" id="NF001080">
    <property type="entry name" value="PRK00121.2-2"/>
    <property type="match status" value="1"/>
</dbReference>
<dbReference type="PANTHER" id="PTHR23417">
    <property type="entry name" value="3-DEOXY-D-MANNO-OCTULOSONIC-ACID TRANSFERASE/TRNA GUANINE-N 7 - -METHYLTRANSFERASE"/>
    <property type="match status" value="1"/>
</dbReference>
<dbReference type="Proteomes" id="UP000237865">
    <property type="component" value="Unassembled WGS sequence"/>
</dbReference>
<evidence type="ECO:0000256" key="3">
    <source>
        <dbReference type="ARBA" id="ARBA00022603"/>
    </source>
</evidence>
<dbReference type="NCBIfam" id="TIGR00091">
    <property type="entry name" value="tRNA (guanosine(46)-N7)-methyltransferase TrmB"/>
    <property type="match status" value="1"/>
</dbReference>
<evidence type="ECO:0000256" key="2">
    <source>
        <dbReference type="ARBA" id="ARBA00003015"/>
    </source>
</evidence>
<organism evidence="8 9">
    <name type="scientific">Williamsoniiplasma lucivorax</name>
    <dbReference type="NCBI Taxonomy" id="209274"/>
    <lineage>
        <taxon>Bacteria</taxon>
        <taxon>Bacillati</taxon>
        <taxon>Mycoplasmatota</taxon>
        <taxon>Mollicutes</taxon>
        <taxon>Entomoplasmatales</taxon>
        <taxon>Williamsoniiplasma</taxon>
    </lineage>
</organism>
<feature type="binding site" evidence="7">
    <location>
        <position position="69"/>
    </location>
    <ligand>
        <name>S-adenosyl-L-methionine</name>
        <dbReference type="ChEBI" id="CHEBI:59789"/>
    </ligand>
</feature>
<dbReference type="InterPro" id="IPR055361">
    <property type="entry name" value="tRNA_methyltr_TrmB_bact"/>
</dbReference>
<protein>
    <recommendedName>
        <fullName evidence="7">tRNA (guanine-N(7)-)-methyltransferase</fullName>
        <ecNumber evidence="7">2.1.1.33</ecNumber>
    </recommendedName>
    <alternativeName>
        <fullName evidence="7">tRNA (guanine(46)-N(7))-methyltransferase</fullName>
    </alternativeName>
    <alternativeName>
        <fullName evidence="7">tRNA(m7G46)-methyltransferase</fullName>
    </alternativeName>
</protein>
<keyword evidence="5 7" id="KW-0949">S-adenosyl-L-methionine</keyword>
<dbReference type="InterPro" id="IPR003358">
    <property type="entry name" value="tRNA_(Gua-N-7)_MeTrfase_Trmb"/>
</dbReference>
<dbReference type="PROSITE" id="PS51625">
    <property type="entry name" value="SAM_MT_TRMB"/>
    <property type="match status" value="1"/>
</dbReference>
<feature type="binding site" evidence="7">
    <location>
        <position position="126"/>
    </location>
    <ligand>
        <name>substrate</name>
    </ligand>
</feature>
<evidence type="ECO:0000256" key="6">
    <source>
        <dbReference type="ARBA" id="ARBA00022694"/>
    </source>
</evidence>
<dbReference type="CDD" id="cd02440">
    <property type="entry name" value="AdoMet_MTases"/>
    <property type="match status" value="1"/>
</dbReference>
<accession>A0A2S5RF11</accession>
<dbReference type="RefSeq" id="WP_028126736.1">
    <property type="nucleotide sequence ID" value="NZ_PHNE01000001.1"/>
</dbReference>
<dbReference type="SUPFAM" id="SSF53335">
    <property type="entry name" value="S-adenosyl-L-methionine-dependent methyltransferases"/>
    <property type="match status" value="1"/>
</dbReference>
<comment type="similarity">
    <text evidence="7">Belongs to the class I-like SAM-binding methyltransferase superfamily. TrmB family.</text>
</comment>
<comment type="function">
    <text evidence="2 7">Catalyzes the formation of N(7)-methylguanine at position 46 (m7G46) in tRNA.</text>
</comment>
<keyword evidence="6 7" id="KW-0819">tRNA processing</keyword>
<dbReference type="Gene3D" id="3.40.50.150">
    <property type="entry name" value="Vaccinia Virus protein VP39"/>
    <property type="match status" value="1"/>
</dbReference>
<dbReference type="EC" id="2.1.1.33" evidence="7"/>